<proteinExistence type="predicted"/>
<accession>A0A3G2L872</accession>
<dbReference type="OrthoDB" id="1442131at2"/>
<dbReference type="AlphaFoldDB" id="A0A3G2L872"/>
<reference evidence="1 2" key="1">
    <citation type="submission" date="2018-08" db="EMBL/GenBank/DDBJ databases">
        <title>The reduced genetic potential of extracellular carbohydrate catabolism in Euzebyella marina RN62, a Flavobacteriia bacterium isolated from the hadal water.</title>
        <authorList>
            <person name="Xue C."/>
        </authorList>
    </citation>
    <scope>NUCLEOTIDE SEQUENCE [LARGE SCALE GENOMIC DNA]</scope>
    <source>
        <strain evidence="1 2">RN62</strain>
    </source>
</reference>
<evidence type="ECO:0000313" key="1">
    <source>
        <dbReference type="EMBL" id="AYN68454.1"/>
    </source>
</evidence>
<protein>
    <submittedName>
        <fullName evidence="1">Uncharacterized protein</fullName>
    </submittedName>
</protein>
<gene>
    <name evidence="1" type="ORF">D1013_14215</name>
</gene>
<dbReference type="KEGG" id="emar:D1013_14215"/>
<dbReference type="EMBL" id="CP032050">
    <property type="protein sequence ID" value="AYN68454.1"/>
    <property type="molecule type" value="Genomic_DNA"/>
</dbReference>
<keyword evidence="2" id="KW-1185">Reference proteome</keyword>
<evidence type="ECO:0000313" key="2">
    <source>
        <dbReference type="Proteomes" id="UP000276309"/>
    </source>
</evidence>
<name>A0A3G2L872_9FLAO</name>
<dbReference type="Proteomes" id="UP000276309">
    <property type="component" value="Chromosome"/>
</dbReference>
<organism evidence="1 2">
    <name type="scientific">Euzebyella marina</name>
    <dbReference type="NCBI Taxonomy" id="1761453"/>
    <lineage>
        <taxon>Bacteria</taxon>
        <taxon>Pseudomonadati</taxon>
        <taxon>Bacteroidota</taxon>
        <taxon>Flavobacteriia</taxon>
        <taxon>Flavobacteriales</taxon>
        <taxon>Flavobacteriaceae</taxon>
        <taxon>Euzebyella</taxon>
    </lineage>
</organism>
<sequence>MKIYTKRLIKVGLTRHLVKAYLAILLIPVLIHSCKGQKNGATNNQTEQEDSDNLIELLVSDYYDGSIEEDYFVIKDSGALKKFYSKINKTRKPGIPLPDIDFSKNALLVYFPNVQESDKGSLRVKQVTEDTVYLKTKDPNKASSSTSGLRPFLVYRISEIDKKIIIDSD</sequence>